<dbReference type="Proteomes" id="UP000015105">
    <property type="component" value="Chromosome 5D"/>
</dbReference>
<protein>
    <recommendedName>
        <fullName evidence="3">6-phosphogluconate dehydrogenase NADP-binding domain-containing protein</fullName>
    </recommendedName>
</protein>
<dbReference type="EnsemblPlants" id="AET5Gv20579200.2">
    <property type="protein sequence ID" value="AET5Gv20579200.2"/>
    <property type="gene ID" value="AET5Gv20579200"/>
</dbReference>
<organism evidence="1 2">
    <name type="scientific">Aegilops tauschii subsp. strangulata</name>
    <name type="common">Goatgrass</name>
    <dbReference type="NCBI Taxonomy" id="200361"/>
    <lineage>
        <taxon>Eukaryota</taxon>
        <taxon>Viridiplantae</taxon>
        <taxon>Streptophyta</taxon>
        <taxon>Embryophyta</taxon>
        <taxon>Tracheophyta</taxon>
        <taxon>Spermatophyta</taxon>
        <taxon>Magnoliopsida</taxon>
        <taxon>Liliopsida</taxon>
        <taxon>Poales</taxon>
        <taxon>Poaceae</taxon>
        <taxon>BOP clade</taxon>
        <taxon>Pooideae</taxon>
        <taxon>Triticodae</taxon>
        <taxon>Triticeae</taxon>
        <taxon>Triticinae</taxon>
        <taxon>Aegilops</taxon>
    </lineage>
</organism>
<reference evidence="1" key="4">
    <citation type="submission" date="2019-03" db="UniProtKB">
        <authorList>
            <consortium name="EnsemblPlants"/>
        </authorList>
    </citation>
    <scope>IDENTIFICATION</scope>
</reference>
<reference evidence="1" key="3">
    <citation type="journal article" date="2017" name="Nature">
        <title>Genome sequence of the progenitor of the wheat D genome Aegilops tauschii.</title>
        <authorList>
            <person name="Luo M.C."/>
            <person name="Gu Y.Q."/>
            <person name="Puiu D."/>
            <person name="Wang H."/>
            <person name="Twardziok S.O."/>
            <person name="Deal K.R."/>
            <person name="Huo N."/>
            <person name="Zhu T."/>
            <person name="Wang L."/>
            <person name="Wang Y."/>
            <person name="McGuire P.E."/>
            <person name="Liu S."/>
            <person name="Long H."/>
            <person name="Ramasamy R.K."/>
            <person name="Rodriguez J.C."/>
            <person name="Van S.L."/>
            <person name="Yuan L."/>
            <person name="Wang Z."/>
            <person name="Xia Z."/>
            <person name="Xiao L."/>
            <person name="Anderson O.D."/>
            <person name="Ouyang S."/>
            <person name="Liang Y."/>
            <person name="Zimin A.V."/>
            <person name="Pertea G."/>
            <person name="Qi P."/>
            <person name="Bennetzen J.L."/>
            <person name="Dai X."/>
            <person name="Dawson M.W."/>
            <person name="Muller H.G."/>
            <person name="Kugler K."/>
            <person name="Rivarola-Duarte L."/>
            <person name="Spannagl M."/>
            <person name="Mayer K.F.X."/>
            <person name="Lu F.H."/>
            <person name="Bevan M.W."/>
            <person name="Leroy P."/>
            <person name="Li P."/>
            <person name="You F.M."/>
            <person name="Sun Q."/>
            <person name="Liu Z."/>
            <person name="Lyons E."/>
            <person name="Wicker T."/>
            <person name="Salzberg S.L."/>
            <person name="Devos K.M."/>
            <person name="Dvorak J."/>
        </authorList>
    </citation>
    <scope>NUCLEOTIDE SEQUENCE [LARGE SCALE GENOMIC DNA]</scope>
    <source>
        <strain evidence="1">cv. AL8/78</strain>
    </source>
</reference>
<sequence length="53" mass="5694">MWSSIFIMVGKHGDVGTVGLDATSEVLARLRPDGVLIDCTNSSPPTRRLLPRG</sequence>
<dbReference type="AlphaFoldDB" id="A0A453L040"/>
<reference evidence="2" key="1">
    <citation type="journal article" date="2014" name="Science">
        <title>Ancient hybridizations among the ancestral genomes of bread wheat.</title>
        <authorList>
            <consortium name="International Wheat Genome Sequencing Consortium,"/>
            <person name="Marcussen T."/>
            <person name="Sandve S.R."/>
            <person name="Heier L."/>
            <person name="Spannagl M."/>
            <person name="Pfeifer M."/>
            <person name="Jakobsen K.S."/>
            <person name="Wulff B.B."/>
            <person name="Steuernagel B."/>
            <person name="Mayer K.F."/>
            <person name="Olsen O.A."/>
        </authorList>
    </citation>
    <scope>NUCLEOTIDE SEQUENCE [LARGE SCALE GENOMIC DNA]</scope>
    <source>
        <strain evidence="2">cv. AL8/78</strain>
    </source>
</reference>
<proteinExistence type="predicted"/>
<reference evidence="1" key="5">
    <citation type="journal article" date="2021" name="G3 (Bethesda)">
        <title>Aegilops tauschii genome assembly Aet v5.0 features greater sequence contiguity and improved annotation.</title>
        <authorList>
            <person name="Wang L."/>
            <person name="Zhu T."/>
            <person name="Rodriguez J.C."/>
            <person name="Deal K.R."/>
            <person name="Dubcovsky J."/>
            <person name="McGuire P.E."/>
            <person name="Lux T."/>
            <person name="Spannagl M."/>
            <person name="Mayer K.F.X."/>
            <person name="Baldrich P."/>
            <person name="Meyers B.C."/>
            <person name="Huo N."/>
            <person name="Gu Y.Q."/>
            <person name="Zhou H."/>
            <person name="Devos K.M."/>
            <person name="Bennetzen J.L."/>
            <person name="Unver T."/>
            <person name="Budak H."/>
            <person name="Gulick P.J."/>
            <person name="Galiba G."/>
            <person name="Kalapos B."/>
            <person name="Nelson D.R."/>
            <person name="Li P."/>
            <person name="You F.M."/>
            <person name="Luo M.C."/>
            <person name="Dvorak J."/>
        </authorList>
    </citation>
    <scope>NUCLEOTIDE SEQUENCE [LARGE SCALE GENOMIC DNA]</scope>
    <source>
        <strain evidence="1">cv. AL8/78</strain>
    </source>
</reference>
<evidence type="ECO:0000313" key="1">
    <source>
        <dbReference type="EnsemblPlants" id="AET5Gv20579200.2"/>
    </source>
</evidence>
<evidence type="ECO:0000313" key="2">
    <source>
        <dbReference type="Proteomes" id="UP000015105"/>
    </source>
</evidence>
<dbReference type="Gramene" id="AET5Gv20579200.2">
    <property type="protein sequence ID" value="AET5Gv20579200.2"/>
    <property type="gene ID" value="AET5Gv20579200"/>
</dbReference>
<keyword evidence="2" id="KW-1185">Reference proteome</keyword>
<accession>A0A453L040</accession>
<evidence type="ECO:0008006" key="3">
    <source>
        <dbReference type="Google" id="ProtNLM"/>
    </source>
</evidence>
<reference evidence="2" key="2">
    <citation type="journal article" date="2017" name="Nat. Plants">
        <title>The Aegilops tauschii genome reveals multiple impacts of transposons.</title>
        <authorList>
            <person name="Zhao G."/>
            <person name="Zou C."/>
            <person name="Li K."/>
            <person name="Wang K."/>
            <person name="Li T."/>
            <person name="Gao L."/>
            <person name="Zhang X."/>
            <person name="Wang H."/>
            <person name="Yang Z."/>
            <person name="Liu X."/>
            <person name="Jiang W."/>
            <person name="Mao L."/>
            <person name="Kong X."/>
            <person name="Jiao Y."/>
            <person name="Jia J."/>
        </authorList>
    </citation>
    <scope>NUCLEOTIDE SEQUENCE [LARGE SCALE GENOMIC DNA]</scope>
    <source>
        <strain evidence="2">cv. AL8/78</strain>
    </source>
</reference>
<name>A0A453L040_AEGTS</name>